<organism evidence="1 2">
    <name type="scientific">Amycolatopsis methanolica 239</name>
    <dbReference type="NCBI Taxonomy" id="1068978"/>
    <lineage>
        <taxon>Bacteria</taxon>
        <taxon>Bacillati</taxon>
        <taxon>Actinomycetota</taxon>
        <taxon>Actinomycetes</taxon>
        <taxon>Pseudonocardiales</taxon>
        <taxon>Pseudonocardiaceae</taxon>
        <taxon>Amycolatopsis</taxon>
        <taxon>Amycolatopsis methanolica group</taxon>
    </lineage>
</organism>
<dbReference type="PATRIC" id="fig|1068978.7.peg.4191"/>
<sequence length="234" mass="25504">MTQTDELGHGLPVAVAELWAPGSVVVARGHDDEGHETIAIWHVSPQGAPTGAWIETRQSYRSSAETARRLTTLLERRAITAPGEDEIDAVVGELTTAAGLAETGWWRRQVFAPSGVFEEIARRRQSIEDVVENARAERKNVAALDWPRELPDVMPRDVEGVRTLAGIGKGPGASAGAQAITVARVLRWLVQLWTETEQVKNRRSYVRDALGEPEALPPSWLAAVRTASAKVLPL</sequence>
<reference evidence="1 2" key="1">
    <citation type="submission" date="2014-07" db="EMBL/GenBank/DDBJ databases">
        <title>Whole Genome Sequence of the Amycolatopsis methanolica 239.</title>
        <authorList>
            <person name="Tang B."/>
        </authorList>
    </citation>
    <scope>NUCLEOTIDE SEQUENCE [LARGE SCALE GENOMIC DNA]</scope>
    <source>
        <strain evidence="1 2">239</strain>
    </source>
</reference>
<dbReference type="OrthoDB" id="3405158at2"/>
<dbReference type="EMBL" id="CP009110">
    <property type="protein sequence ID" value="AIJ24004.1"/>
    <property type="molecule type" value="Genomic_DNA"/>
</dbReference>
<dbReference type="Proteomes" id="UP000062973">
    <property type="component" value="Chromosome"/>
</dbReference>
<evidence type="ECO:0000313" key="1">
    <source>
        <dbReference type="EMBL" id="AIJ24004.1"/>
    </source>
</evidence>
<dbReference type="STRING" id="1068978.AMETH_3912"/>
<protein>
    <submittedName>
        <fullName evidence="1">Uncharacterized protein</fullName>
    </submittedName>
</protein>
<dbReference type="AlphaFoldDB" id="A0A076MTF6"/>
<dbReference type="InterPro" id="IPR046190">
    <property type="entry name" value="DUF6218"/>
</dbReference>
<dbReference type="Pfam" id="PF19726">
    <property type="entry name" value="DUF6218"/>
    <property type="match status" value="1"/>
</dbReference>
<accession>A0A076MTF6</accession>
<name>A0A076MTF6_AMYME</name>
<keyword evidence="2" id="KW-1185">Reference proteome</keyword>
<gene>
    <name evidence="1" type="ORF">AMETH_3912</name>
</gene>
<proteinExistence type="predicted"/>
<dbReference type="KEGG" id="amq:AMETH_3912"/>
<dbReference type="RefSeq" id="WP_156131695.1">
    <property type="nucleotide sequence ID" value="NZ_AQUL01000001.1"/>
</dbReference>
<evidence type="ECO:0000313" key="2">
    <source>
        <dbReference type="Proteomes" id="UP000062973"/>
    </source>
</evidence>
<dbReference type="HOGENOM" id="CLU_1183037_0_0_11"/>